<dbReference type="EMBL" id="QGGP01000002">
    <property type="protein sequence ID" value="PWK19899.1"/>
    <property type="molecule type" value="Genomic_DNA"/>
</dbReference>
<keyword evidence="3" id="KW-1185">Reference proteome</keyword>
<gene>
    <name evidence="2" type="ORF">LX78_01249</name>
</gene>
<evidence type="ECO:0000313" key="3">
    <source>
        <dbReference type="Proteomes" id="UP000245430"/>
    </source>
</evidence>
<dbReference type="RefSeq" id="WP_109681764.1">
    <property type="nucleotide sequence ID" value="NZ_QGGP01000002.1"/>
</dbReference>
<name>A0A316DRV5_9FLAO</name>
<accession>A0A316DRV5</accession>
<sequence length="127" mass="13756">MSKAVEITVILADSRSNPPKIKLRDSEGHSSKGDDLTTNVDPGATVTWIPDYSSGISELTGITKNAKITKDNYNLLNDDIKPEGGKLVGTIVTKSPGKGKKEYYTIGFKIDGDNSPYSDDPKLQIKK</sequence>
<reference evidence="2 3" key="1">
    <citation type="submission" date="2018-05" db="EMBL/GenBank/DDBJ databases">
        <title>Genomic Encyclopedia of Archaeal and Bacterial Type Strains, Phase II (KMG-II): from individual species to whole genera.</title>
        <authorList>
            <person name="Goeker M."/>
        </authorList>
    </citation>
    <scope>NUCLEOTIDE SEQUENCE [LARGE SCALE GENOMIC DNA]</scope>
    <source>
        <strain evidence="2 3">DSM 22637</strain>
    </source>
</reference>
<feature type="region of interest" description="Disordered" evidence="1">
    <location>
        <begin position="17"/>
        <end position="40"/>
    </location>
</feature>
<comment type="caution">
    <text evidence="2">The sequence shown here is derived from an EMBL/GenBank/DDBJ whole genome shotgun (WGS) entry which is preliminary data.</text>
</comment>
<proteinExistence type="predicted"/>
<dbReference type="AlphaFoldDB" id="A0A316DRV5"/>
<dbReference type="Proteomes" id="UP000245430">
    <property type="component" value="Unassembled WGS sequence"/>
</dbReference>
<organism evidence="2 3">
    <name type="scientific">Xanthomarina spongicola</name>
    <dbReference type="NCBI Taxonomy" id="570520"/>
    <lineage>
        <taxon>Bacteria</taxon>
        <taxon>Pseudomonadati</taxon>
        <taxon>Bacteroidota</taxon>
        <taxon>Flavobacteriia</taxon>
        <taxon>Flavobacteriales</taxon>
        <taxon>Flavobacteriaceae</taxon>
        <taxon>Xanthomarina</taxon>
    </lineage>
</organism>
<feature type="compositionally biased region" description="Basic and acidic residues" evidence="1">
    <location>
        <begin position="22"/>
        <end position="35"/>
    </location>
</feature>
<dbReference type="OrthoDB" id="1437724at2"/>
<evidence type="ECO:0000313" key="2">
    <source>
        <dbReference type="EMBL" id="PWK19899.1"/>
    </source>
</evidence>
<evidence type="ECO:0000256" key="1">
    <source>
        <dbReference type="SAM" id="MobiDB-lite"/>
    </source>
</evidence>
<protein>
    <submittedName>
        <fullName evidence="2">Uncharacterized protein</fullName>
    </submittedName>
</protein>